<feature type="compositionally biased region" description="Basic and acidic residues" evidence="1">
    <location>
        <begin position="427"/>
        <end position="441"/>
    </location>
</feature>
<reference evidence="2 3" key="1">
    <citation type="submission" date="2019-02" db="EMBL/GenBank/DDBJ databases">
        <title>Genome sequencing of the rare red list fungi Bondarzewia mesenterica.</title>
        <authorList>
            <person name="Buettner E."/>
            <person name="Kellner H."/>
        </authorList>
    </citation>
    <scope>NUCLEOTIDE SEQUENCE [LARGE SCALE GENOMIC DNA]</scope>
    <source>
        <strain evidence="2 3">DSM 108281</strain>
    </source>
</reference>
<feature type="compositionally biased region" description="Basic and acidic residues" evidence="1">
    <location>
        <begin position="373"/>
        <end position="384"/>
    </location>
</feature>
<feature type="compositionally biased region" description="Acidic residues" evidence="1">
    <location>
        <begin position="49"/>
        <end position="62"/>
    </location>
</feature>
<proteinExistence type="predicted"/>
<dbReference type="AlphaFoldDB" id="A0A4S4LQP9"/>
<comment type="caution">
    <text evidence="2">The sequence shown here is derived from an EMBL/GenBank/DDBJ whole genome shotgun (WGS) entry which is preliminary data.</text>
</comment>
<feature type="compositionally biased region" description="Polar residues" evidence="1">
    <location>
        <begin position="156"/>
        <end position="166"/>
    </location>
</feature>
<organism evidence="2 3">
    <name type="scientific">Bondarzewia mesenterica</name>
    <dbReference type="NCBI Taxonomy" id="1095465"/>
    <lineage>
        <taxon>Eukaryota</taxon>
        <taxon>Fungi</taxon>
        <taxon>Dikarya</taxon>
        <taxon>Basidiomycota</taxon>
        <taxon>Agaricomycotina</taxon>
        <taxon>Agaricomycetes</taxon>
        <taxon>Russulales</taxon>
        <taxon>Bondarzewiaceae</taxon>
        <taxon>Bondarzewia</taxon>
    </lineage>
</organism>
<keyword evidence="3" id="KW-1185">Reference proteome</keyword>
<feature type="compositionally biased region" description="Polar residues" evidence="1">
    <location>
        <begin position="329"/>
        <end position="339"/>
    </location>
</feature>
<evidence type="ECO:0000313" key="3">
    <source>
        <dbReference type="Proteomes" id="UP000310158"/>
    </source>
</evidence>
<dbReference type="Proteomes" id="UP000310158">
    <property type="component" value="Unassembled WGS sequence"/>
</dbReference>
<feature type="compositionally biased region" description="Basic and acidic residues" evidence="1">
    <location>
        <begin position="340"/>
        <end position="349"/>
    </location>
</feature>
<feature type="compositionally biased region" description="Polar residues" evidence="1">
    <location>
        <begin position="117"/>
        <end position="145"/>
    </location>
</feature>
<feature type="compositionally biased region" description="Low complexity" evidence="1">
    <location>
        <begin position="292"/>
        <end position="301"/>
    </location>
</feature>
<feature type="compositionally biased region" description="Polar residues" evidence="1">
    <location>
        <begin position="402"/>
        <end position="418"/>
    </location>
</feature>
<evidence type="ECO:0000256" key="1">
    <source>
        <dbReference type="SAM" id="MobiDB-lite"/>
    </source>
</evidence>
<sequence length="612" mass="66211">MKWLQDREEDMNPQITADSSDGRINITEPGDDEMGDSMSVSVSLALGYPDDEAPFESDEEVNSDSLAQSDLEEESPTEFTTAQSTAMPSTSNPTPSPIPGSDHAHETGDTITDPVGQASNAVASPGTDQATSIPDPSASHASPATQLAVDDPPSNPTLLRTSSASGSFPVHSLPRAPEPYSTQDSSDGIITPRQDTDNEPNVSIPLEASVADDCDRLVPVFYRSPSPNIRPTKPKVRIIIKKSRISSGVRKMALSHGISSISASASAPIPASSKLAVLASIAQQTSSSSLLSVSSTEYSTVRRSSRIPKPTQLAISMEPWEPKPAYSRLRQSMKATTQAKSREAQRDRLVAAQSKGKQQTGMKDTQLRAQGESFHRGPYGEKHAVQLGSRMPTSDGHERETVMQSRSAPEATQMQDNLDNAPPLPQDIREGMVGDDLRELQEPVSDDDLGGDNHELGSIDSGNNAVDDDEDHSRGCNGNDGDDDRNAVPDEILETIPIVDPNPNADTPVHIESEGAREMDDVMTKKRRRGTEESDDRGGQTRRKSQRVDSGDDGEINRQAAMLREMLGDMREGLQWLEGIVYKAEDLLEQLESRRPRETRSVSRDASVSAVD</sequence>
<feature type="compositionally biased region" description="Low complexity" evidence="1">
    <location>
        <begin position="84"/>
        <end position="93"/>
    </location>
</feature>
<dbReference type="EMBL" id="SGPL01000258">
    <property type="protein sequence ID" value="THH14664.1"/>
    <property type="molecule type" value="Genomic_DNA"/>
</dbReference>
<name>A0A4S4LQP9_9AGAM</name>
<feature type="region of interest" description="Disordered" evidence="1">
    <location>
        <begin position="1"/>
        <end position="201"/>
    </location>
</feature>
<protein>
    <submittedName>
        <fullName evidence="2">Uncharacterized protein</fullName>
    </submittedName>
</protein>
<gene>
    <name evidence="2" type="ORF">EW146_g5691</name>
</gene>
<feature type="compositionally biased region" description="Basic and acidic residues" evidence="1">
    <location>
        <begin position="590"/>
        <end position="603"/>
    </location>
</feature>
<feature type="compositionally biased region" description="Basic and acidic residues" evidence="1">
    <location>
        <begin position="509"/>
        <end position="539"/>
    </location>
</feature>
<accession>A0A4S4LQP9</accession>
<feature type="region of interest" description="Disordered" evidence="1">
    <location>
        <begin position="590"/>
        <end position="612"/>
    </location>
</feature>
<evidence type="ECO:0000313" key="2">
    <source>
        <dbReference type="EMBL" id="THH14664.1"/>
    </source>
</evidence>
<feature type="region of interest" description="Disordered" evidence="1">
    <location>
        <begin position="292"/>
        <end position="557"/>
    </location>
</feature>